<reference evidence="2 3" key="1">
    <citation type="submission" date="2020-02" db="EMBL/GenBank/DDBJ databases">
        <authorList>
            <person name="Ma Q."/>
            <person name="Huang Y."/>
            <person name="Song X."/>
            <person name="Pei D."/>
        </authorList>
    </citation>
    <scope>NUCLEOTIDE SEQUENCE [LARGE SCALE GENOMIC DNA]</scope>
    <source>
        <strain evidence="2">Sxm20200214</strain>
        <tissue evidence="2">Leaf</tissue>
    </source>
</reference>
<dbReference type="Proteomes" id="UP000886595">
    <property type="component" value="Unassembled WGS sequence"/>
</dbReference>
<dbReference type="AlphaFoldDB" id="A0A8X7QTV8"/>
<keyword evidence="3" id="KW-1185">Reference proteome</keyword>
<proteinExistence type="predicted"/>
<organism evidence="2 3">
    <name type="scientific">Brassica carinata</name>
    <name type="common">Ethiopian mustard</name>
    <name type="synonym">Abyssinian cabbage</name>
    <dbReference type="NCBI Taxonomy" id="52824"/>
    <lineage>
        <taxon>Eukaryota</taxon>
        <taxon>Viridiplantae</taxon>
        <taxon>Streptophyta</taxon>
        <taxon>Embryophyta</taxon>
        <taxon>Tracheophyta</taxon>
        <taxon>Spermatophyta</taxon>
        <taxon>Magnoliopsida</taxon>
        <taxon>eudicotyledons</taxon>
        <taxon>Gunneridae</taxon>
        <taxon>Pentapetalae</taxon>
        <taxon>rosids</taxon>
        <taxon>malvids</taxon>
        <taxon>Brassicales</taxon>
        <taxon>Brassicaceae</taxon>
        <taxon>Brassiceae</taxon>
        <taxon>Brassica</taxon>
    </lineage>
</organism>
<protein>
    <submittedName>
        <fullName evidence="2">Uncharacterized protein</fullName>
    </submittedName>
</protein>
<evidence type="ECO:0000313" key="2">
    <source>
        <dbReference type="EMBL" id="KAG2276634.1"/>
    </source>
</evidence>
<feature type="region of interest" description="Disordered" evidence="1">
    <location>
        <begin position="166"/>
        <end position="208"/>
    </location>
</feature>
<feature type="compositionally biased region" description="Low complexity" evidence="1">
    <location>
        <begin position="168"/>
        <end position="179"/>
    </location>
</feature>
<accession>A0A8X7QTV8</accession>
<evidence type="ECO:0000256" key="1">
    <source>
        <dbReference type="SAM" id="MobiDB-lite"/>
    </source>
</evidence>
<comment type="caution">
    <text evidence="2">The sequence shown here is derived from an EMBL/GenBank/DDBJ whole genome shotgun (WGS) entry which is preliminary data.</text>
</comment>
<sequence length="208" mass="22274">MAFEWQGGGAATPVVSAARRALLPLGNCSTLTVECRSGFFLVVSLLLANRVDPVASSSGLLRDPYHRGSRLLLDLTSSIAVTGSLHRRSHLHRFAPLQSLTFRPSQLLHRNHQPRRNSSPRPSLATVLLRPEAPLRSSGTRLVTFFLFVAIHHGISGSSRLLSRDQPASAKSSSSAQASGVVCTSPSRSHRGASSSLAHDLSISASWP</sequence>
<name>A0A8X7QTV8_BRACI</name>
<gene>
    <name evidence="2" type="ORF">Bca52824_059189</name>
</gene>
<dbReference type="EMBL" id="JAAMPC010000012">
    <property type="protein sequence ID" value="KAG2276634.1"/>
    <property type="molecule type" value="Genomic_DNA"/>
</dbReference>
<evidence type="ECO:0000313" key="3">
    <source>
        <dbReference type="Proteomes" id="UP000886595"/>
    </source>
</evidence>